<protein>
    <recommendedName>
        <fullName evidence="3">F-box domain-containing protein</fullName>
    </recommendedName>
</protein>
<dbReference type="EMBL" id="JANIEX010000379">
    <property type="protein sequence ID" value="KAJ3567917.1"/>
    <property type="molecule type" value="Genomic_DNA"/>
</dbReference>
<comment type="caution">
    <text evidence="1">The sequence shown here is derived from an EMBL/GenBank/DDBJ whole genome shotgun (WGS) entry which is preliminary data.</text>
</comment>
<accession>A0AAD5VSY5</accession>
<proteinExistence type="predicted"/>
<keyword evidence="2" id="KW-1185">Reference proteome</keyword>
<evidence type="ECO:0000313" key="2">
    <source>
        <dbReference type="Proteomes" id="UP001213000"/>
    </source>
</evidence>
<evidence type="ECO:0008006" key="3">
    <source>
        <dbReference type="Google" id="ProtNLM"/>
    </source>
</evidence>
<organism evidence="1 2">
    <name type="scientific">Leucocoprinus birnbaumii</name>
    <dbReference type="NCBI Taxonomy" id="56174"/>
    <lineage>
        <taxon>Eukaryota</taxon>
        <taxon>Fungi</taxon>
        <taxon>Dikarya</taxon>
        <taxon>Basidiomycota</taxon>
        <taxon>Agaricomycotina</taxon>
        <taxon>Agaricomycetes</taxon>
        <taxon>Agaricomycetidae</taxon>
        <taxon>Agaricales</taxon>
        <taxon>Agaricineae</taxon>
        <taxon>Agaricaceae</taxon>
        <taxon>Leucocoprinus</taxon>
    </lineage>
</organism>
<sequence>MFPWNIPVDVLIAILGNLTFRDLMSLRLMNKELDALVGYEVKGRVHSIVWRFCTDPSLFLQRMEETKAVISGSCTAILIASARFEPGDLDVYVPWDHGSELLDILKNDGYRIVYTRQIQLGLYRQEALIATYWLTRYADGTGPVFNVLVTRTSSALHPILRFDFSFVMNAITSRGVISLYPVLTMRMEGILNDKSRPDSKHLAKYVKRGFRIVSVSSGGEIPIGSVNVIFGILKEEKI</sequence>
<reference evidence="1" key="1">
    <citation type="submission" date="2022-07" db="EMBL/GenBank/DDBJ databases">
        <title>Genome Sequence of Leucocoprinus birnbaumii.</title>
        <authorList>
            <person name="Buettner E."/>
        </authorList>
    </citation>
    <scope>NUCLEOTIDE SEQUENCE</scope>
    <source>
        <strain evidence="1">VT141</strain>
    </source>
</reference>
<evidence type="ECO:0000313" key="1">
    <source>
        <dbReference type="EMBL" id="KAJ3567917.1"/>
    </source>
</evidence>
<dbReference type="AlphaFoldDB" id="A0AAD5VSY5"/>
<name>A0AAD5VSY5_9AGAR</name>
<dbReference type="Proteomes" id="UP001213000">
    <property type="component" value="Unassembled WGS sequence"/>
</dbReference>
<gene>
    <name evidence="1" type="ORF">NP233_g6053</name>
</gene>